<protein>
    <submittedName>
        <fullName evidence="3">Uncharacterized protein</fullName>
    </submittedName>
</protein>
<keyword evidence="2" id="KW-0812">Transmembrane</keyword>
<keyword evidence="2" id="KW-1133">Transmembrane helix</keyword>
<keyword evidence="4" id="KW-1185">Reference proteome</keyword>
<dbReference type="Proteomes" id="UP001189429">
    <property type="component" value="Unassembled WGS sequence"/>
</dbReference>
<reference evidence="3" key="1">
    <citation type="submission" date="2023-10" db="EMBL/GenBank/DDBJ databases">
        <authorList>
            <person name="Chen Y."/>
            <person name="Shah S."/>
            <person name="Dougan E. K."/>
            <person name="Thang M."/>
            <person name="Chan C."/>
        </authorList>
    </citation>
    <scope>NUCLEOTIDE SEQUENCE [LARGE SCALE GENOMIC DNA]</scope>
</reference>
<feature type="non-terminal residue" evidence="3">
    <location>
        <position position="1"/>
    </location>
</feature>
<keyword evidence="2" id="KW-0472">Membrane</keyword>
<evidence type="ECO:0000313" key="3">
    <source>
        <dbReference type="EMBL" id="CAK0808711.1"/>
    </source>
</evidence>
<feature type="transmembrane region" description="Helical" evidence="2">
    <location>
        <begin position="140"/>
        <end position="166"/>
    </location>
</feature>
<gene>
    <name evidence="3" type="ORF">PCOR1329_LOCUS14220</name>
</gene>
<proteinExistence type="predicted"/>
<feature type="region of interest" description="Disordered" evidence="1">
    <location>
        <begin position="172"/>
        <end position="203"/>
    </location>
</feature>
<feature type="region of interest" description="Disordered" evidence="1">
    <location>
        <begin position="38"/>
        <end position="103"/>
    </location>
</feature>
<accession>A0ABN9QU29</accession>
<sequence length="203" mass="21046">IKNTALTSEDFCFCLLFVLRRSRPREVEVPGLRRRREVDHPAAPVRGLQDRRQAPGAPELRVRGDGAEGARGAAGPPASEQAADASGSLPKESWSPADDGVSAASAAASRQAVVESAEWQFEEAAGASQRKKEEEGSPDAALTACLSTLGALLLLAAGAAAAYGLLWPRPAAAEAASKGGRTRSEGEEDSERDTAAAGDRTGL</sequence>
<organism evidence="3 4">
    <name type="scientific">Prorocentrum cordatum</name>
    <dbReference type="NCBI Taxonomy" id="2364126"/>
    <lineage>
        <taxon>Eukaryota</taxon>
        <taxon>Sar</taxon>
        <taxon>Alveolata</taxon>
        <taxon>Dinophyceae</taxon>
        <taxon>Prorocentrales</taxon>
        <taxon>Prorocentraceae</taxon>
        <taxon>Prorocentrum</taxon>
    </lineage>
</organism>
<name>A0ABN9QU29_9DINO</name>
<evidence type="ECO:0000256" key="1">
    <source>
        <dbReference type="SAM" id="MobiDB-lite"/>
    </source>
</evidence>
<evidence type="ECO:0000256" key="2">
    <source>
        <dbReference type="SAM" id="Phobius"/>
    </source>
</evidence>
<comment type="caution">
    <text evidence="3">The sequence shown here is derived from an EMBL/GenBank/DDBJ whole genome shotgun (WGS) entry which is preliminary data.</text>
</comment>
<dbReference type="EMBL" id="CAUYUJ010004234">
    <property type="protein sequence ID" value="CAK0808711.1"/>
    <property type="molecule type" value="Genomic_DNA"/>
</dbReference>
<evidence type="ECO:0000313" key="4">
    <source>
        <dbReference type="Proteomes" id="UP001189429"/>
    </source>
</evidence>